<dbReference type="CDD" id="cd11528">
    <property type="entry name" value="NTP-PPase_MazG_Nterm"/>
    <property type="match status" value="1"/>
</dbReference>
<dbReference type="Pfam" id="PF03819">
    <property type="entry name" value="MazG"/>
    <property type="match status" value="2"/>
</dbReference>
<dbReference type="InterPro" id="IPR048011">
    <property type="entry name" value="NTP-PPase_MazG-like_C"/>
</dbReference>
<evidence type="ECO:0000256" key="2">
    <source>
        <dbReference type="ARBA" id="ARBA00061115"/>
    </source>
</evidence>
<dbReference type="GO" id="GO:0046081">
    <property type="term" value="P:dUTP catabolic process"/>
    <property type="evidence" value="ECO:0007669"/>
    <property type="project" value="TreeGrafter"/>
</dbReference>
<dbReference type="InterPro" id="IPR048015">
    <property type="entry name" value="NTP-PPase_MazG-like_N"/>
</dbReference>
<dbReference type="GO" id="GO:0046052">
    <property type="term" value="P:UTP catabolic process"/>
    <property type="evidence" value="ECO:0007669"/>
    <property type="project" value="TreeGrafter"/>
</dbReference>
<feature type="coiled-coil region" evidence="5">
    <location>
        <begin position="219"/>
        <end position="246"/>
    </location>
</feature>
<dbReference type="PANTHER" id="PTHR30522">
    <property type="entry name" value="NUCLEOSIDE TRIPHOSPHATE PYROPHOSPHOHYDROLASE"/>
    <property type="match status" value="1"/>
</dbReference>
<accession>A0A6P1MBQ9</accession>
<evidence type="ECO:0000313" key="8">
    <source>
        <dbReference type="Proteomes" id="UP000464954"/>
    </source>
</evidence>
<keyword evidence="7" id="KW-0378">Hydrolase</keyword>
<dbReference type="PANTHER" id="PTHR30522:SF0">
    <property type="entry name" value="NUCLEOSIDE TRIPHOSPHATE PYROPHOSPHOHYDROLASE"/>
    <property type="match status" value="1"/>
</dbReference>
<evidence type="ECO:0000259" key="6">
    <source>
        <dbReference type="Pfam" id="PF03819"/>
    </source>
</evidence>
<dbReference type="Gene3D" id="1.10.287.1080">
    <property type="entry name" value="MazG-like"/>
    <property type="match status" value="2"/>
</dbReference>
<keyword evidence="5" id="KW-0175">Coiled coil</keyword>
<proteinExistence type="inferred from homology"/>
<sequence>MEKTQIKNLLEVVHRLRAPDGCPWDREQTIESMRSCLIEETYEVVDAMDSGDRTALCEELGDLLLQVVFQAQIADEEGAFNFDDVAKGIADKLVRRHPHVFGDVQADTSDQVLKNWEKIKKTEKGGEKPRSLVDGIPRHLPALSKAHLVQKRVAKVGFEWDEISGVVDKLEEELAEVKEAMAQKDAGAIREELGDLLFSTVNLNRYLGHESEELLNENITKFMRRFQGLENRLHAEERELEDCSIDELEAVWQAVKRDEKAS</sequence>
<evidence type="ECO:0000313" key="7">
    <source>
        <dbReference type="EMBL" id="QHI69528.1"/>
    </source>
</evidence>
<feature type="domain" description="NTP pyrophosphohydrolase MazG-like" evidence="6">
    <location>
        <begin position="28"/>
        <end position="101"/>
    </location>
</feature>
<evidence type="ECO:0000256" key="4">
    <source>
        <dbReference type="ARBA" id="ARBA00074799"/>
    </source>
</evidence>
<dbReference type="NCBIfam" id="NF007113">
    <property type="entry name" value="PRK09562.1"/>
    <property type="match status" value="1"/>
</dbReference>
<dbReference type="NCBIfam" id="TIGR00444">
    <property type="entry name" value="mazG"/>
    <property type="match status" value="1"/>
</dbReference>
<dbReference type="AlphaFoldDB" id="A0A6P1MBQ9"/>
<dbReference type="GO" id="GO:0046076">
    <property type="term" value="P:dTTP catabolic process"/>
    <property type="evidence" value="ECO:0007669"/>
    <property type="project" value="TreeGrafter"/>
</dbReference>
<dbReference type="GO" id="GO:0046061">
    <property type="term" value="P:dATP catabolic process"/>
    <property type="evidence" value="ECO:0007669"/>
    <property type="project" value="TreeGrafter"/>
</dbReference>
<comment type="catalytic activity">
    <reaction evidence="1">
        <text>ATP + H2O = AMP + diphosphate + H(+)</text>
        <dbReference type="Rhea" id="RHEA:14245"/>
        <dbReference type="ChEBI" id="CHEBI:15377"/>
        <dbReference type="ChEBI" id="CHEBI:15378"/>
        <dbReference type="ChEBI" id="CHEBI:30616"/>
        <dbReference type="ChEBI" id="CHEBI:33019"/>
        <dbReference type="ChEBI" id="CHEBI:456215"/>
        <dbReference type="EC" id="3.6.1.8"/>
    </reaction>
</comment>
<dbReference type="InterPro" id="IPR004518">
    <property type="entry name" value="MazG-like_dom"/>
</dbReference>
<dbReference type="FunFam" id="1.10.287.1080:FF:000003">
    <property type="entry name" value="Nucleoside triphosphate pyrophosphohydrolase"/>
    <property type="match status" value="1"/>
</dbReference>
<comment type="similarity">
    <text evidence="2">Belongs to the nucleoside triphosphate pyrophosphohydrolase family.</text>
</comment>
<dbReference type="InterPro" id="IPR011551">
    <property type="entry name" value="NTP_PyrPHydrolase_MazG"/>
</dbReference>
<dbReference type="GO" id="GO:0046047">
    <property type="term" value="P:TTP catabolic process"/>
    <property type="evidence" value="ECO:0007669"/>
    <property type="project" value="TreeGrafter"/>
</dbReference>
<dbReference type="GO" id="GO:0047693">
    <property type="term" value="F:ATP diphosphatase activity"/>
    <property type="evidence" value="ECO:0007669"/>
    <property type="project" value="UniProtKB-EC"/>
</dbReference>
<protein>
    <recommendedName>
        <fullName evidence="4">Nucleoside triphosphate pyrophosphohydrolase</fullName>
        <ecNumber evidence="3">3.6.1.8</ecNumber>
    </recommendedName>
</protein>
<dbReference type="FunFam" id="1.10.287.1080:FF:000001">
    <property type="entry name" value="Nucleoside triphosphate pyrophosphohydrolase"/>
    <property type="match status" value="1"/>
</dbReference>
<dbReference type="EC" id="3.6.1.8" evidence="3"/>
<evidence type="ECO:0000256" key="1">
    <source>
        <dbReference type="ARBA" id="ARBA00052141"/>
    </source>
</evidence>
<dbReference type="EMBL" id="CP047593">
    <property type="protein sequence ID" value="QHI69528.1"/>
    <property type="molecule type" value="Genomic_DNA"/>
</dbReference>
<organism evidence="7 8">
    <name type="scientific">Tichowtungia aerotolerans</name>
    <dbReference type="NCBI Taxonomy" id="2697043"/>
    <lineage>
        <taxon>Bacteria</taxon>
        <taxon>Pseudomonadati</taxon>
        <taxon>Kiritimatiellota</taxon>
        <taxon>Tichowtungiia</taxon>
        <taxon>Tichowtungiales</taxon>
        <taxon>Tichowtungiaceae</taxon>
        <taxon>Tichowtungia</taxon>
    </lineage>
</organism>
<dbReference type="GO" id="GO:0006950">
    <property type="term" value="P:response to stress"/>
    <property type="evidence" value="ECO:0007669"/>
    <property type="project" value="UniProtKB-ARBA"/>
</dbReference>
<dbReference type="GO" id="GO:0006203">
    <property type="term" value="P:dGTP catabolic process"/>
    <property type="evidence" value="ECO:0007669"/>
    <property type="project" value="TreeGrafter"/>
</dbReference>
<dbReference type="SUPFAM" id="SSF101386">
    <property type="entry name" value="all-alpha NTP pyrophosphatases"/>
    <property type="match status" value="2"/>
</dbReference>
<feature type="domain" description="NTP pyrophosphohydrolase MazG-like" evidence="6">
    <location>
        <begin position="168"/>
        <end position="225"/>
    </location>
</feature>
<dbReference type="CDD" id="cd11529">
    <property type="entry name" value="NTP-PPase_MazG_Cterm"/>
    <property type="match status" value="1"/>
</dbReference>
<keyword evidence="8" id="KW-1185">Reference proteome</keyword>
<dbReference type="RefSeq" id="WP_160628710.1">
    <property type="nucleotide sequence ID" value="NZ_CP047593.1"/>
</dbReference>
<reference evidence="7 8" key="1">
    <citation type="submission" date="2020-01" db="EMBL/GenBank/DDBJ databases">
        <title>Ponticoccus aerotolerans gen. nov., sp. nov., an anaerobic bacterium and proposal of Ponticoccusceae fam. nov., Ponticoccusles ord. nov. and Ponticoccuse classis nov. in the phylum Kiritimatiellaeota.</title>
        <authorList>
            <person name="Zhou L.Y."/>
            <person name="Du Z.J."/>
        </authorList>
    </citation>
    <scope>NUCLEOTIDE SEQUENCE [LARGE SCALE GENOMIC DNA]</scope>
    <source>
        <strain evidence="7 8">S-5007</strain>
    </source>
</reference>
<evidence type="ECO:0000256" key="5">
    <source>
        <dbReference type="SAM" id="Coils"/>
    </source>
</evidence>
<name>A0A6P1MBQ9_9BACT</name>
<gene>
    <name evidence="7" type="primary">mazG</name>
    <name evidence="7" type="ORF">GT409_08685</name>
</gene>
<evidence type="ECO:0000256" key="3">
    <source>
        <dbReference type="ARBA" id="ARBA00066372"/>
    </source>
</evidence>
<dbReference type="Proteomes" id="UP000464954">
    <property type="component" value="Chromosome"/>
</dbReference>
<dbReference type="KEGG" id="taer:GT409_08685"/>